<dbReference type="InterPro" id="IPR001131">
    <property type="entry name" value="Peptidase_M24B_aminopep-P_CS"/>
</dbReference>
<dbReference type="SUPFAM" id="SSF55920">
    <property type="entry name" value="Creatinase/aminopeptidase"/>
    <property type="match status" value="1"/>
</dbReference>
<dbReference type="CDD" id="cd01087">
    <property type="entry name" value="Prolidase"/>
    <property type="match status" value="1"/>
</dbReference>
<dbReference type="GO" id="GO:0070006">
    <property type="term" value="F:metalloaminopeptidase activity"/>
    <property type="evidence" value="ECO:0007669"/>
    <property type="project" value="InterPro"/>
</dbReference>
<dbReference type="Proteomes" id="UP000250079">
    <property type="component" value="Chromosome"/>
</dbReference>
<keyword evidence="15" id="KW-1185">Reference proteome</keyword>
<feature type="domain" description="Aminopeptidase P N-terminal" evidence="13">
    <location>
        <begin position="14"/>
        <end position="148"/>
    </location>
</feature>
<evidence type="ECO:0000256" key="11">
    <source>
        <dbReference type="ARBA" id="ARBA00075356"/>
    </source>
</evidence>
<dbReference type="InterPro" id="IPR036005">
    <property type="entry name" value="Creatinase/aminopeptidase-like"/>
</dbReference>
<evidence type="ECO:0000256" key="10">
    <source>
        <dbReference type="ARBA" id="ARBA00069363"/>
    </source>
</evidence>
<comment type="similarity">
    <text evidence="3">Belongs to the peptidase M24B family.</text>
</comment>
<dbReference type="AlphaFoldDB" id="A0A2Z2NX02"/>
<keyword evidence="6" id="KW-0479">Metal-binding</keyword>
<evidence type="ECO:0000313" key="15">
    <source>
        <dbReference type="Proteomes" id="UP000250079"/>
    </source>
</evidence>
<evidence type="ECO:0000256" key="1">
    <source>
        <dbReference type="ARBA" id="ARBA00001424"/>
    </source>
</evidence>
<evidence type="ECO:0000256" key="9">
    <source>
        <dbReference type="ARBA" id="ARBA00023211"/>
    </source>
</evidence>
<protein>
    <recommendedName>
        <fullName evidence="10">Xaa-Pro aminopeptidase</fullName>
        <ecNumber evidence="4">3.4.11.9</ecNumber>
    </recommendedName>
    <alternativeName>
        <fullName evidence="11">Aminopeptidase P II</fullName>
    </alternativeName>
    <alternativeName>
        <fullName evidence="12">X-Pro aminopeptidase</fullName>
    </alternativeName>
</protein>
<dbReference type="EC" id="3.4.11.9" evidence="4"/>
<dbReference type="OrthoDB" id="9806388at2"/>
<dbReference type="InterPro" id="IPR001714">
    <property type="entry name" value="Pept_M24_MAP"/>
</dbReference>
<dbReference type="InterPro" id="IPR029149">
    <property type="entry name" value="Creatin/AminoP/Spt16_N"/>
</dbReference>
<keyword evidence="7 14" id="KW-0378">Hydrolase</keyword>
<evidence type="ECO:0000256" key="5">
    <source>
        <dbReference type="ARBA" id="ARBA00022670"/>
    </source>
</evidence>
<keyword evidence="5" id="KW-0645">Protease</keyword>
<dbReference type="SMART" id="SM01011">
    <property type="entry name" value="AMP_N"/>
    <property type="match status" value="1"/>
</dbReference>
<organism evidence="14 15">
    <name type="scientific">Granulosicoccus antarcticus IMCC3135</name>
    <dbReference type="NCBI Taxonomy" id="1192854"/>
    <lineage>
        <taxon>Bacteria</taxon>
        <taxon>Pseudomonadati</taxon>
        <taxon>Pseudomonadota</taxon>
        <taxon>Gammaproteobacteria</taxon>
        <taxon>Chromatiales</taxon>
        <taxon>Granulosicoccaceae</taxon>
        <taxon>Granulosicoccus</taxon>
    </lineage>
</organism>
<sequence>MKKGLSRTQRFTKSQGAELKRRRRALMRIMGENSIAVIPAARSCTRSRDTEYPYRADSNMLYLSGFDEPDALMVLIPGRRAGQYLMFCRERDAEKETWHGRLLGVEDAPEALGADDAFPITDLDDILPGLLENKASVFHTLGKDLAFDAQLLGWLNQARSSRRRAGGDPDSFISLDFHLDEMRVIKSRTELTSLRAAAKLSASAHARAMRAAKPGMYEYQLEAELIAEYRAHHADHSFLPIVGGGENGCILHYTENKDVLENDELVLIDSGAELAGYAGDITRTFPVNGVFTEAQKTVYNIVLEAQLAAIDAIKPGNHWNEPHEAAVKVLTRGLRDIGVLKGKLPTLIKEEAYKPYYMHRTGHWLGMDVHDVGEYKINGDWRELEPGMVLTVEPGLYLGDARKIPKAYRNIGIRIEDDIAVTQDGHEVLTGGVPKTVADIEAFMCSHD</sequence>
<evidence type="ECO:0000256" key="4">
    <source>
        <dbReference type="ARBA" id="ARBA00012574"/>
    </source>
</evidence>
<keyword evidence="14" id="KW-0031">Aminopeptidase</keyword>
<evidence type="ECO:0000256" key="8">
    <source>
        <dbReference type="ARBA" id="ARBA00023049"/>
    </source>
</evidence>
<dbReference type="PANTHER" id="PTHR43226:SF4">
    <property type="entry name" value="XAA-PRO AMINOPEPTIDASE 3"/>
    <property type="match status" value="1"/>
</dbReference>
<dbReference type="InterPro" id="IPR007865">
    <property type="entry name" value="Aminopep_P_N"/>
</dbReference>
<evidence type="ECO:0000259" key="13">
    <source>
        <dbReference type="SMART" id="SM01011"/>
    </source>
</evidence>
<evidence type="ECO:0000256" key="6">
    <source>
        <dbReference type="ARBA" id="ARBA00022723"/>
    </source>
</evidence>
<dbReference type="EMBL" id="CP018632">
    <property type="protein sequence ID" value="ASJ75976.1"/>
    <property type="molecule type" value="Genomic_DNA"/>
</dbReference>
<dbReference type="PANTHER" id="PTHR43226">
    <property type="entry name" value="XAA-PRO AMINOPEPTIDASE 3"/>
    <property type="match status" value="1"/>
</dbReference>
<evidence type="ECO:0000256" key="3">
    <source>
        <dbReference type="ARBA" id="ARBA00008766"/>
    </source>
</evidence>
<comment type="cofactor">
    <cofactor evidence="2">
        <name>Mn(2+)</name>
        <dbReference type="ChEBI" id="CHEBI:29035"/>
    </cofactor>
</comment>
<reference evidence="14 15" key="1">
    <citation type="submission" date="2016-12" db="EMBL/GenBank/DDBJ databases">
        <authorList>
            <person name="Song W.-J."/>
            <person name="Kurnit D.M."/>
        </authorList>
    </citation>
    <scope>NUCLEOTIDE SEQUENCE [LARGE SCALE GENOMIC DNA]</scope>
    <source>
        <strain evidence="14 15">IMCC3135</strain>
    </source>
</reference>
<evidence type="ECO:0000256" key="7">
    <source>
        <dbReference type="ARBA" id="ARBA00022801"/>
    </source>
</evidence>
<dbReference type="GO" id="GO:0005829">
    <property type="term" value="C:cytosol"/>
    <property type="evidence" value="ECO:0007669"/>
    <property type="project" value="TreeGrafter"/>
</dbReference>
<accession>A0A2Z2NX02</accession>
<evidence type="ECO:0000256" key="12">
    <source>
        <dbReference type="ARBA" id="ARBA00081411"/>
    </source>
</evidence>
<dbReference type="SUPFAM" id="SSF53092">
    <property type="entry name" value="Creatinase/prolidase N-terminal domain"/>
    <property type="match status" value="1"/>
</dbReference>
<dbReference type="KEGG" id="gai:IMCC3135_29630"/>
<gene>
    <name evidence="14" type="primary">pepP</name>
    <name evidence="14" type="ORF">IMCC3135_29630</name>
</gene>
<dbReference type="InterPro" id="IPR052433">
    <property type="entry name" value="X-Pro_dipept-like"/>
</dbReference>
<dbReference type="Gene3D" id="3.90.230.10">
    <property type="entry name" value="Creatinase/methionine aminopeptidase superfamily"/>
    <property type="match status" value="1"/>
</dbReference>
<name>A0A2Z2NX02_9GAMM</name>
<dbReference type="Gene3D" id="3.40.350.10">
    <property type="entry name" value="Creatinase/prolidase N-terminal domain"/>
    <property type="match status" value="1"/>
</dbReference>
<proteinExistence type="inferred from homology"/>
<dbReference type="PRINTS" id="PR00599">
    <property type="entry name" value="MAPEPTIDASE"/>
</dbReference>
<dbReference type="InterPro" id="IPR000994">
    <property type="entry name" value="Pept_M24"/>
</dbReference>
<keyword evidence="8" id="KW-0482">Metalloprotease</keyword>
<keyword evidence="9" id="KW-0464">Manganese</keyword>
<dbReference type="RefSeq" id="WP_088920810.1">
    <property type="nucleotide sequence ID" value="NZ_CP018632.1"/>
</dbReference>
<dbReference type="PROSITE" id="PS00491">
    <property type="entry name" value="PROLINE_PEPTIDASE"/>
    <property type="match status" value="1"/>
</dbReference>
<dbReference type="GO" id="GO:0030145">
    <property type="term" value="F:manganese ion binding"/>
    <property type="evidence" value="ECO:0007669"/>
    <property type="project" value="InterPro"/>
</dbReference>
<comment type="catalytic activity">
    <reaction evidence="1">
        <text>Release of any N-terminal amino acid, including proline, that is linked to proline, even from a dipeptide or tripeptide.</text>
        <dbReference type="EC" id="3.4.11.9"/>
    </reaction>
</comment>
<evidence type="ECO:0000313" key="14">
    <source>
        <dbReference type="EMBL" id="ASJ75976.1"/>
    </source>
</evidence>
<dbReference type="FunFam" id="3.90.230.10:FF:000002">
    <property type="entry name" value="Xaa-Pro aminopeptidase 3"/>
    <property type="match status" value="1"/>
</dbReference>
<dbReference type="GO" id="GO:0006508">
    <property type="term" value="P:proteolysis"/>
    <property type="evidence" value="ECO:0007669"/>
    <property type="project" value="UniProtKB-KW"/>
</dbReference>
<dbReference type="Pfam" id="PF00557">
    <property type="entry name" value="Peptidase_M24"/>
    <property type="match status" value="1"/>
</dbReference>
<dbReference type="Pfam" id="PF05195">
    <property type="entry name" value="AMP_N"/>
    <property type="match status" value="1"/>
</dbReference>
<evidence type="ECO:0000256" key="2">
    <source>
        <dbReference type="ARBA" id="ARBA00001936"/>
    </source>
</evidence>